<accession>A0AA37RTW3</accession>
<keyword evidence="2" id="KW-1185">Reference proteome</keyword>
<protein>
    <submittedName>
        <fullName evidence="1">Uncharacterized protein</fullName>
    </submittedName>
</protein>
<reference evidence="1" key="2">
    <citation type="submission" date="2023-01" db="EMBL/GenBank/DDBJ databases">
        <title>Draft genome sequence of Paraferrimonas sedimenticola strain NBRC 101628.</title>
        <authorList>
            <person name="Sun Q."/>
            <person name="Mori K."/>
        </authorList>
    </citation>
    <scope>NUCLEOTIDE SEQUENCE</scope>
    <source>
        <strain evidence="1">NBRC 101628</strain>
    </source>
</reference>
<gene>
    <name evidence="1" type="ORF">GCM10007895_09510</name>
</gene>
<comment type="caution">
    <text evidence="1">The sequence shown here is derived from an EMBL/GenBank/DDBJ whole genome shotgun (WGS) entry which is preliminary data.</text>
</comment>
<dbReference type="Proteomes" id="UP001161422">
    <property type="component" value="Unassembled WGS sequence"/>
</dbReference>
<dbReference type="EMBL" id="BSNC01000003">
    <property type="protein sequence ID" value="GLP95645.1"/>
    <property type="molecule type" value="Genomic_DNA"/>
</dbReference>
<organism evidence="1 2">
    <name type="scientific">Paraferrimonas sedimenticola</name>
    <dbReference type="NCBI Taxonomy" id="375674"/>
    <lineage>
        <taxon>Bacteria</taxon>
        <taxon>Pseudomonadati</taxon>
        <taxon>Pseudomonadota</taxon>
        <taxon>Gammaproteobacteria</taxon>
        <taxon>Alteromonadales</taxon>
        <taxon>Ferrimonadaceae</taxon>
        <taxon>Paraferrimonas</taxon>
    </lineage>
</organism>
<dbReference type="AlphaFoldDB" id="A0AA37RTW3"/>
<evidence type="ECO:0000313" key="2">
    <source>
        <dbReference type="Proteomes" id="UP001161422"/>
    </source>
</evidence>
<evidence type="ECO:0000313" key="1">
    <source>
        <dbReference type="EMBL" id="GLP95645.1"/>
    </source>
</evidence>
<dbReference type="RefSeq" id="WP_169902927.1">
    <property type="nucleotide sequence ID" value="NZ_BSNC01000003.1"/>
</dbReference>
<name>A0AA37RTW3_9GAMM</name>
<reference evidence="1" key="1">
    <citation type="journal article" date="2014" name="Int. J. Syst. Evol. Microbiol.">
        <title>Complete genome sequence of Corynebacterium casei LMG S-19264T (=DSM 44701T), isolated from a smear-ripened cheese.</title>
        <authorList>
            <consortium name="US DOE Joint Genome Institute (JGI-PGF)"/>
            <person name="Walter F."/>
            <person name="Albersmeier A."/>
            <person name="Kalinowski J."/>
            <person name="Ruckert C."/>
        </authorList>
    </citation>
    <scope>NUCLEOTIDE SEQUENCE</scope>
    <source>
        <strain evidence="1">NBRC 101628</strain>
    </source>
</reference>
<sequence>MFHQLVVSGGCKRVTPPWSLAVIMTVLFCTSVQAGSVVVRNTNQDYDAFAVRDEKKRQYQRQEAIRLQQSLRIVRAVPLGCVIYPNHQLPWLCSPYYPLPTQAWGTALSDNNSRGQR</sequence>
<proteinExistence type="predicted"/>